<sequence length="457" mass="51696">MVDNNYSQILDVIKPNLFKGIFPYEKFPVSKFDNVTLPYDLPDDIWITDTTFRDGQQSMESFTVEQIEKIFKMLNILDNGNGLIRQSEFFMYSKRDREALEKCQALGFEFPEITGWARPKIEDMKLAKACGVKETGILMSCSDYHIFQKLNKSRSQVFSLYLSAIEKALEYGIKPRCHLEDITRADVFGFVVPLVTAINDMGKAAGVDIKFRICDTLGVGKPFNGHKLPRSVPGLVYYIKNLAGLKSEQLEWHGHNDYYYCTANSTAAWMYGASSVSTTLLGIGERTGNCPMESMLVEYHQLKEPKNKINFAMLNEIVAFFDEEFGFKVHTKMPFLGAESNSTRAGIHADGIMKNADIYNSFNSKDIFNRNIKIVVNQYSGVAGISGWINLYYDLARDVRISKKDSRISLIKNLIDAEYDSGRTTAISDKEMVRFTEQIFGNTLGNTGVNDDKKGVL</sequence>
<dbReference type="InterPro" id="IPR000891">
    <property type="entry name" value="PYR_CT"/>
</dbReference>
<dbReference type="Gene3D" id="3.20.20.70">
    <property type="entry name" value="Aldolase class I"/>
    <property type="match status" value="1"/>
</dbReference>
<accession>A0A1M6K4S7</accession>
<dbReference type="CDD" id="cd07947">
    <property type="entry name" value="DRE_TIM_Re_CS"/>
    <property type="match status" value="1"/>
</dbReference>
<dbReference type="STRING" id="1121476.SAMN02745751_02808"/>
<protein>
    <submittedName>
        <fullName evidence="3">Isopropylmalate/homocitrate/citramalate synthases</fullName>
    </submittedName>
</protein>
<organism evidence="3 4">
    <name type="scientific">Dethiosulfatibacter aminovorans DSM 17477</name>
    <dbReference type="NCBI Taxonomy" id="1121476"/>
    <lineage>
        <taxon>Bacteria</taxon>
        <taxon>Bacillati</taxon>
        <taxon>Bacillota</taxon>
        <taxon>Tissierellia</taxon>
        <taxon>Dethiosulfatibacter</taxon>
    </lineage>
</organism>
<gene>
    <name evidence="3" type="ORF">SAMN02745751_02808</name>
</gene>
<dbReference type="AlphaFoldDB" id="A0A1M6K4S7"/>
<evidence type="ECO:0000259" key="2">
    <source>
        <dbReference type="PROSITE" id="PS50991"/>
    </source>
</evidence>
<evidence type="ECO:0000256" key="1">
    <source>
        <dbReference type="ARBA" id="ARBA00022679"/>
    </source>
</evidence>
<dbReference type="Pfam" id="PF00682">
    <property type="entry name" value="HMGL-like"/>
    <property type="match status" value="1"/>
</dbReference>
<keyword evidence="4" id="KW-1185">Reference proteome</keyword>
<dbReference type="PANTHER" id="PTHR42880:SF1">
    <property type="entry name" value="ISOPROPYLMALATE_HOMOCITRATE_CITRAMALATE SYNTHASE FAMILY PROTEIN"/>
    <property type="match status" value="1"/>
</dbReference>
<dbReference type="EMBL" id="FQZL01000024">
    <property type="protein sequence ID" value="SHJ53949.1"/>
    <property type="molecule type" value="Genomic_DNA"/>
</dbReference>
<name>A0A1M6K4S7_9FIRM</name>
<reference evidence="3 4" key="1">
    <citation type="submission" date="2016-11" db="EMBL/GenBank/DDBJ databases">
        <authorList>
            <person name="Jaros S."/>
            <person name="Januszkiewicz K."/>
            <person name="Wedrychowicz H."/>
        </authorList>
    </citation>
    <scope>NUCLEOTIDE SEQUENCE [LARGE SCALE GENOMIC DNA]</scope>
    <source>
        <strain evidence="3 4">DSM 17477</strain>
    </source>
</reference>
<dbReference type="Proteomes" id="UP000184052">
    <property type="component" value="Unassembled WGS sequence"/>
</dbReference>
<keyword evidence="1" id="KW-0808">Transferase</keyword>
<evidence type="ECO:0000313" key="4">
    <source>
        <dbReference type="Proteomes" id="UP000184052"/>
    </source>
</evidence>
<proteinExistence type="predicted"/>
<dbReference type="InterPro" id="IPR013785">
    <property type="entry name" value="Aldolase_TIM"/>
</dbReference>
<dbReference type="GO" id="GO:0016740">
    <property type="term" value="F:transferase activity"/>
    <property type="evidence" value="ECO:0007669"/>
    <property type="project" value="UniProtKB-KW"/>
</dbReference>
<dbReference type="SUPFAM" id="SSF51569">
    <property type="entry name" value="Aldolase"/>
    <property type="match status" value="1"/>
</dbReference>
<dbReference type="PANTHER" id="PTHR42880">
    <property type="entry name" value="HOMOCITRATE SYNTHASE"/>
    <property type="match status" value="1"/>
</dbReference>
<feature type="domain" description="Pyruvate carboxyltransferase" evidence="2">
    <location>
        <begin position="45"/>
        <end position="315"/>
    </location>
</feature>
<dbReference type="PROSITE" id="PS50991">
    <property type="entry name" value="PYR_CT"/>
    <property type="match status" value="1"/>
</dbReference>
<dbReference type="RefSeq" id="WP_245819896.1">
    <property type="nucleotide sequence ID" value="NZ_FQZL01000024.1"/>
</dbReference>
<evidence type="ECO:0000313" key="3">
    <source>
        <dbReference type="EMBL" id="SHJ53949.1"/>
    </source>
</evidence>